<evidence type="ECO:0000313" key="1">
    <source>
        <dbReference type="EMBL" id="KEZ18011.1"/>
    </source>
</evidence>
<dbReference type="PROSITE" id="PS01229">
    <property type="entry name" value="COF_2"/>
    <property type="match status" value="1"/>
</dbReference>
<dbReference type="SFLD" id="SFLDG01140">
    <property type="entry name" value="C2.B:_Phosphomannomutase_and_P"/>
    <property type="match status" value="1"/>
</dbReference>
<dbReference type="RefSeq" id="WP_036432345.1">
    <property type="nucleotide sequence ID" value="NZ_JFDO01000027.1"/>
</dbReference>
<dbReference type="InterPro" id="IPR000150">
    <property type="entry name" value="Cof"/>
</dbReference>
<dbReference type="SUPFAM" id="SSF56784">
    <property type="entry name" value="HAD-like"/>
    <property type="match status" value="1"/>
</dbReference>
<dbReference type="GO" id="GO:0005829">
    <property type="term" value="C:cytosol"/>
    <property type="evidence" value="ECO:0007669"/>
    <property type="project" value="TreeGrafter"/>
</dbReference>
<organism evidence="1 2">
    <name type="scientific">Mycoplasma capricolum subsp. capricolum 14232</name>
    <dbReference type="NCBI Taxonomy" id="1188238"/>
    <lineage>
        <taxon>Bacteria</taxon>
        <taxon>Bacillati</taxon>
        <taxon>Mycoplasmatota</taxon>
        <taxon>Mollicutes</taxon>
        <taxon>Mycoplasmataceae</taxon>
        <taxon>Mycoplasma</taxon>
    </lineage>
</organism>
<dbReference type="Proteomes" id="UP000028533">
    <property type="component" value="Unassembled WGS sequence"/>
</dbReference>
<dbReference type="Gene3D" id="3.30.1240.10">
    <property type="match status" value="1"/>
</dbReference>
<dbReference type="AlphaFoldDB" id="A0A084EJ69"/>
<sequence length="287" mass="32780">MYKIIAIDIDGTVYSRKHGVHELTKLALKKAREKGIKIVIATGRTISTTRLIAKKLDLLNTSIPFIGQNGGQVFSYETNGKVKIRYTKKFTNKQVNQIFNIIKQHKAHAFCYTLDENIAYKNKGISIFFWWMKKRSQRNVKVYKPNKKLESQITKYICFGKKENMRQMRKKVEDLGFSAFSFSYVTNAKENIEINPIGVNKGYGLEYVAKELNIKPEEILFFGDGENDLEAIKFAGTGVAMKNSKLEIVKNAADDITSLTADQGGVGEYIFKYVLKEEIPKEFSIKK</sequence>
<dbReference type="PROSITE" id="PS01228">
    <property type="entry name" value="COF_1"/>
    <property type="match status" value="1"/>
</dbReference>
<dbReference type="Gene3D" id="3.40.50.1000">
    <property type="entry name" value="HAD superfamily/HAD-like"/>
    <property type="match status" value="1"/>
</dbReference>
<gene>
    <name evidence="1" type="ORF">MCAPa_7350</name>
</gene>
<name>A0A084EJ69_MYCCA</name>
<dbReference type="GO" id="GO:0016791">
    <property type="term" value="F:phosphatase activity"/>
    <property type="evidence" value="ECO:0007669"/>
    <property type="project" value="TreeGrafter"/>
</dbReference>
<reference evidence="1 2" key="1">
    <citation type="submission" date="2014-02" db="EMBL/GenBank/DDBJ databases">
        <title>Genome sequence of Mycoplasma capricolum subsp. capricolum strain 14232.</title>
        <authorList>
            <person name="Sirand-Pugnet P."/>
            <person name="Breton M."/>
            <person name="Dordet-Frisoni E."/>
            <person name="Baranowski E."/>
            <person name="Barre A."/>
            <person name="Couture C."/>
            <person name="Dupuy V."/>
            <person name="Gaurivaud P."/>
            <person name="Jacob D."/>
            <person name="Lemaitre C."/>
            <person name="Manso-Silvan L."/>
            <person name="Nikolski M."/>
            <person name="Nouvel L.-X."/>
            <person name="Poumarat F."/>
            <person name="Tardy F."/>
            <person name="Thebault P."/>
            <person name="Theil S."/>
            <person name="Citti C."/>
            <person name="Thiaucourt F."/>
            <person name="Blanchard A."/>
        </authorList>
    </citation>
    <scope>NUCLEOTIDE SEQUENCE [LARGE SCALE GENOMIC DNA]</scope>
    <source>
        <strain evidence="1 2">14232</strain>
    </source>
</reference>
<evidence type="ECO:0000313" key="2">
    <source>
        <dbReference type="Proteomes" id="UP000028533"/>
    </source>
</evidence>
<dbReference type="PANTHER" id="PTHR10000:SF8">
    <property type="entry name" value="HAD SUPERFAMILY HYDROLASE-LIKE, TYPE 3"/>
    <property type="match status" value="1"/>
</dbReference>
<dbReference type="InterPro" id="IPR023214">
    <property type="entry name" value="HAD_sf"/>
</dbReference>
<accession>A0A084EJ69</accession>
<dbReference type="Pfam" id="PF08282">
    <property type="entry name" value="Hydrolase_3"/>
    <property type="match status" value="1"/>
</dbReference>
<dbReference type="SFLD" id="SFLDS00003">
    <property type="entry name" value="Haloacid_Dehalogenase"/>
    <property type="match status" value="1"/>
</dbReference>
<dbReference type="InterPro" id="IPR036412">
    <property type="entry name" value="HAD-like_sf"/>
</dbReference>
<proteinExistence type="predicted"/>
<dbReference type="NCBIfam" id="TIGR01484">
    <property type="entry name" value="HAD-SF-IIB"/>
    <property type="match status" value="1"/>
</dbReference>
<dbReference type="GO" id="GO:0000287">
    <property type="term" value="F:magnesium ion binding"/>
    <property type="evidence" value="ECO:0007669"/>
    <property type="project" value="TreeGrafter"/>
</dbReference>
<dbReference type="NCBIfam" id="TIGR00099">
    <property type="entry name" value="Cof-subfamily"/>
    <property type="match status" value="1"/>
</dbReference>
<dbReference type="PANTHER" id="PTHR10000">
    <property type="entry name" value="PHOSPHOSERINE PHOSPHATASE"/>
    <property type="match status" value="1"/>
</dbReference>
<dbReference type="EMBL" id="JFDO01000027">
    <property type="protein sequence ID" value="KEZ18011.1"/>
    <property type="molecule type" value="Genomic_DNA"/>
</dbReference>
<protein>
    <submittedName>
        <fullName evidence="1">Uncharacterized protein</fullName>
    </submittedName>
</protein>
<dbReference type="InterPro" id="IPR006379">
    <property type="entry name" value="HAD-SF_hydro_IIB"/>
</dbReference>
<comment type="caution">
    <text evidence="1">The sequence shown here is derived from an EMBL/GenBank/DDBJ whole genome shotgun (WGS) entry which is preliminary data.</text>
</comment>